<organism evidence="2 3">
    <name type="scientific">Cryptococcus amylolentus CBS 6039</name>
    <dbReference type="NCBI Taxonomy" id="1295533"/>
    <lineage>
        <taxon>Eukaryota</taxon>
        <taxon>Fungi</taxon>
        <taxon>Dikarya</taxon>
        <taxon>Basidiomycota</taxon>
        <taxon>Agaricomycotina</taxon>
        <taxon>Tremellomycetes</taxon>
        <taxon>Tremellales</taxon>
        <taxon>Cryptococcaceae</taxon>
        <taxon>Cryptococcus</taxon>
    </lineage>
</organism>
<proteinExistence type="predicted"/>
<accession>A0A1E3I4K6</accession>
<gene>
    <name evidence="2" type="ORF">L202_01594</name>
</gene>
<reference evidence="2 3" key="1">
    <citation type="submission" date="2016-06" db="EMBL/GenBank/DDBJ databases">
        <title>Evolution of pathogenesis and genome organization in the Tremellales.</title>
        <authorList>
            <person name="Cuomo C."/>
            <person name="Litvintseva A."/>
            <person name="Heitman J."/>
            <person name="Chen Y."/>
            <person name="Sun S."/>
            <person name="Springer D."/>
            <person name="Dromer F."/>
            <person name="Young S."/>
            <person name="Zeng Q."/>
            <person name="Chapman S."/>
            <person name="Gujja S."/>
            <person name="Saif S."/>
            <person name="Birren B."/>
        </authorList>
    </citation>
    <scope>NUCLEOTIDE SEQUENCE [LARGE SCALE GENOMIC DNA]</scope>
    <source>
        <strain evidence="2 3">CBS 6039</strain>
    </source>
</reference>
<feature type="region of interest" description="Disordered" evidence="1">
    <location>
        <begin position="1"/>
        <end position="33"/>
    </location>
</feature>
<feature type="region of interest" description="Disordered" evidence="1">
    <location>
        <begin position="245"/>
        <end position="274"/>
    </location>
</feature>
<feature type="region of interest" description="Disordered" evidence="1">
    <location>
        <begin position="299"/>
        <end position="322"/>
    </location>
</feature>
<protein>
    <submittedName>
        <fullName evidence="2">Uncharacterized protein</fullName>
    </submittedName>
</protein>
<keyword evidence="3" id="KW-1185">Reference proteome</keyword>
<evidence type="ECO:0000313" key="2">
    <source>
        <dbReference type="EMBL" id="ODN83457.1"/>
    </source>
</evidence>
<dbReference type="OrthoDB" id="2571298at2759"/>
<evidence type="ECO:0000256" key="1">
    <source>
        <dbReference type="SAM" id="MobiDB-lite"/>
    </source>
</evidence>
<dbReference type="Proteomes" id="UP000094065">
    <property type="component" value="Unassembled WGS sequence"/>
</dbReference>
<sequence>MSNNASQTLRDSDGFAMPAPPPTKRHIKPTEAQPTTAEIYAQKHGIPLEVQLALQNVGSRARMSVSRGQRTFDRHQSSPALGSASATPNYSPFTSSLDAITHARGVINKELMRARELQPFGSLSPTNSSDNLDKDRARREFEDIKLRFRDDGEVELEGEVERRVAFGQGSSASAQRQGEKFTLTRSTKRASSPAEEDEHAGSETETSDQEDEEENRPFARTPSFNTVESVFPPVFNTPAISHPQLFTAPNPVNPVQQPAAPSRKGRAFKGLPGGKKSALAKAYSAPVLGGWANMEVDVPEGSEKKEEQEDGFELDWSKDMDF</sequence>
<dbReference type="AlphaFoldDB" id="A0A1E3I4K6"/>
<dbReference type="EMBL" id="AWGJ01000002">
    <property type="protein sequence ID" value="ODN83457.1"/>
    <property type="molecule type" value="Genomic_DNA"/>
</dbReference>
<feature type="region of interest" description="Disordered" evidence="1">
    <location>
        <begin position="65"/>
        <end position="88"/>
    </location>
</feature>
<feature type="region of interest" description="Disordered" evidence="1">
    <location>
        <begin position="167"/>
        <end position="225"/>
    </location>
</feature>
<evidence type="ECO:0000313" key="3">
    <source>
        <dbReference type="Proteomes" id="UP000094065"/>
    </source>
</evidence>
<comment type="caution">
    <text evidence="2">The sequence shown here is derived from an EMBL/GenBank/DDBJ whole genome shotgun (WGS) entry which is preliminary data.</text>
</comment>
<name>A0A1E3I4K6_9TREE</name>
<feature type="compositionally biased region" description="Acidic residues" evidence="1">
    <location>
        <begin position="205"/>
        <end position="214"/>
    </location>
</feature>
<feature type="compositionally biased region" description="Polar residues" evidence="1">
    <location>
        <begin position="77"/>
        <end position="88"/>
    </location>
</feature>
<dbReference type="RefSeq" id="XP_018997457.1">
    <property type="nucleotide sequence ID" value="XM_019135030.1"/>
</dbReference>
<dbReference type="GeneID" id="30152903"/>